<dbReference type="PANTHER" id="PTHR47424">
    <property type="entry name" value="REGULATORY PROTEIN GAL4"/>
    <property type="match status" value="1"/>
</dbReference>
<keyword evidence="8" id="KW-1185">Reference proteome</keyword>
<evidence type="ECO:0000256" key="2">
    <source>
        <dbReference type="ARBA" id="ARBA00023015"/>
    </source>
</evidence>
<dbReference type="PROSITE" id="PS00463">
    <property type="entry name" value="ZN2_CY6_FUNGAL_1"/>
    <property type="match status" value="1"/>
</dbReference>
<dbReference type="CDD" id="cd12148">
    <property type="entry name" value="fungal_TF_MHR"/>
    <property type="match status" value="1"/>
</dbReference>
<dbReference type="GO" id="GO:0008270">
    <property type="term" value="F:zinc ion binding"/>
    <property type="evidence" value="ECO:0007669"/>
    <property type="project" value="InterPro"/>
</dbReference>
<dbReference type="SMART" id="SM00066">
    <property type="entry name" value="GAL4"/>
    <property type="match status" value="1"/>
</dbReference>
<dbReference type="PANTHER" id="PTHR47424:SF3">
    <property type="entry name" value="REGULATORY PROTEIN GAL4"/>
    <property type="match status" value="1"/>
</dbReference>
<accession>A0A1F5LE97</accession>
<keyword evidence="4" id="KW-0804">Transcription</keyword>
<reference evidence="7 8" key="1">
    <citation type="journal article" date="2016" name="Sci. Rep.">
        <title>Penicillium arizonense, a new, genome sequenced fungal species, reveals a high chemical diversity in secreted metabolites.</title>
        <authorList>
            <person name="Grijseels S."/>
            <person name="Nielsen J.C."/>
            <person name="Randelovic M."/>
            <person name="Nielsen J."/>
            <person name="Nielsen K.F."/>
            <person name="Workman M."/>
            <person name="Frisvad J.C."/>
        </authorList>
    </citation>
    <scope>NUCLEOTIDE SEQUENCE [LARGE SCALE GENOMIC DNA]</scope>
    <source>
        <strain evidence="7 8">CBS 141311</strain>
    </source>
</reference>
<dbReference type="AlphaFoldDB" id="A0A1F5LE97"/>
<dbReference type="SMART" id="SM00906">
    <property type="entry name" value="Fungal_trans"/>
    <property type="match status" value="1"/>
</dbReference>
<organism evidence="7 8">
    <name type="scientific">Penicillium arizonense</name>
    <dbReference type="NCBI Taxonomy" id="1835702"/>
    <lineage>
        <taxon>Eukaryota</taxon>
        <taxon>Fungi</taxon>
        <taxon>Dikarya</taxon>
        <taxon>Ascomycota</taxon>
        <taxon>Pezizomycotina</taxon>
        <taxon>Eurotiomycetes</taxon>
        <taxon>Eurotiomycetidae</taxon>
        <taxon>Eurotiales</taxon>
        <taxon>Aspergillaceae</taxon>
        <taxon>Penicillium</taxon>
    </lineage>
</organism>
<keyword evidence="3" id="KW-0238">DNA-binding</keyword>
<dbReference type="Gene3D" id="4.10.240.10">
    <property type="entry name" value="Zn(2)-C6 fungal-type DNA-binding domain"/>
    <property type="match status" value="1"/>
</dbReference>
<name>A0A1F5LE97_PENAI</name>
<keyword evidence="1" id="KW-0479">Metal-binding</keyword>
<dbReference type="STRING" id="1835702.A0A1F5LE97"/>
<feature type="domain" description="Zn(2)-C6 fungal-type" evidence="6">
    <location>
        <begin position="17"/>
        <end position="46"/>
    </location>
</feature>
<dbReference type="OrthoDB" id="3266505at2759"/>
<evidence type="ECO:0000256" key="4">
    <source>
        <dbReference type="ARBA" id="ARBA00023163"/>
    </source>
</evidence>
<gene>
    <name evidence="7" type="ORF">PENARI_c013G02472</name>
</gene>
<dbReference type="Pfam" id="PF00172">
    <property type="entry name" value="Zn_clus"/>
    <property type="match status" value="1"/>
</dbReference>
<dbReference type="CDD" id="cd00067">
    <property type="entry name" value="GAL4"/>
    <property type="match status" value="1"/>
</dbReference>
<dbReference type="Pfam" id="PF04082">
    <property type="entry name" value="Fungal_trans"/>
    <property type="match status" value="1"/>
</dbReference>
<dbReference type="PROSITE" id="PS50048">
    <property type="entry name" value="ZN2_CY6_FUNGAL_2"/>
    <property type="match status" value="1"/>
</dbReference>
<dbReference type="EMBL" id="LXJU01000013">
    <property type="protein sequence ID" value="OGE51427.1"/>
    <property type="molecule type" value="Genomic_DNA"/>
</dbReference>
<dbReference type="GO" id="GO:0003677">
    <property type="term" value="F:DNA binding"/>
    <property type="evidence" value="ECO:0007669"/>
    <property type="project" value="UniProtKB-KW"/>
</dbReference>
<dbReference type="RefSeq" id="XP_022486872.1">
    <property type="nucleotide sequence ID" value="XM_022633147.1"/>
</dbReference>
<dbReference type="GO" id="GO:0000981">
    <property type="term" value="F:DNA-binding transcription factor activity, RNA polymerase II-specific"/>
    <property type="evidence" value="ECO:0007669"/>
    <property type="project" value="InterPro"/>
</dbReference>
<evidence type="ECO:0000256" key="1">
    <source>
        <dbReference type="ARBA" id="ARBA00022723"/>
    </source>
</evidence>
<evidence type="ECO:0000256" key="5">
    <source>
        <dbReference type="ARBA" id="ARBA00023242"/>
    </source>
</evidence>
<sequence length="484" mass="54413">MSQSTGSTGQRRKTTEACNPCRARKLKCNGMLPCESCERNKVQCSYDPSTSASRLAGGLDIINARVMELERAVFGERTYQPRRTVELTDAPQITNDTVSGVTFVDEKTGVANYFGSTSTIDLLKSFHEAVHETVQVVLDHAPSSGADERASKRQRREAVEHPINSDASCDFRIQDIYASPTVRRATSWWPSGNLVEVHLDHFFGIVYSTIPIFDEKVFRATFRRFANTSECSQSLQWKCLTYSILALGALYSPNDTECAARYFAEAQGLLGSLLGVSALRTAQAALLMAVYAHYTVQHNLAYDYLGIAIRFAYSAGLNRNFDEAGFTNIVVQEARRTWWTLYSLESELCVEYGRPLCIRETDSIASYPQETLVIIITSLISMSYLTRIQDEIANVSRVSFIIVMAKFSRTVRKIIDLVSNIDEKRNGIKSFAGRLMNLQAELMTWRGELPVHLAPKDTATSEGLRAREKFAWVRRQCCDIELRE</sequence>
<evidence type="ECO:0000259" key="6">
    <source>
        <dbReference type="PROSITE" id="PS50048"/>
    </source>
</evidence>
<dbReference type="Proteomes" id="UP000177622">
    <property type="component" value="Unassembled WGS sequence"/>
</dbReference>
<keyword evidence="5" id="KW-0539">Nucleus</keyword>
<dbReference type="GO" id="GO:0006351">
    <property type="term" value="P:DNA-templated transcription"/>
    <property type="evidence" value="ECO:0007669"/>
    <property type="project" value="InterPro"/>
</dbReference>
<dbReference type="GeneID" id="34577881"/>
<keyword evidence="2" id="KW-0805">Transcription regulation</keyword>
<evidence type="ECO:0000313" key="7">
    <source>
        <dbReference type="EMBL" id="OGE51427.1"/>
    </source>
</evidence>
<comment type="caution">
    <text evidence="7">The sequence shown here is derived from an EMBL/GenBank/DDBJ whole genome shotgun (WGS) entry which is preliminary data.</text>
</comment>
<proteinExistence type="predicted"/>
<dbReference type="InterPro" id="IPR051127">
    <property type="entry name" value="Fungal_SecMet_Regulators"/>
</dbReference>
<dbReference type="InterPro" id="IPR036864">
    <property type="entry name" value="Zn2-C6_fun-type_DNA-bd_sf"/>
</dbReference>
<dbReference type="InterPro" id="IPR001138">
    <property type="entry name" value="Zn2Cys6_DnaBD"/>
</dbReference>
<evidence type="ECO:0000256" key="3">
    <source>
        <dbReference type="ARBA" id="ARBA00023125"/>
    </source>
</evidence>
<dbReference type="InterPro" id="IPR007219">
    <property type="entry name" value="XnlR_reg_dom"/>
</dbReference>
<protein>
    <recommendedName>
        <fullName evidence="6">Zn(2)-C6 fungal-type domain-containing protein</fullName>
    </recommendedName>
</protein>
<evidence type="ECO:0000313" key="8">
    <source>
        <dbReference type="Proteomes" id="UP000177622"/>
    </source>
</evidence>
<dbReference type="SUPFAM" id="SSF57701">
    <property type="entry name" value="Zn2/Cys6 DNA-binding domain"/>
    <property type="match status" value="1"/>
</dbReference>